<dbReference type="Gene3D" id="3.40.50.12780">
    <property type="entry name" value="N-terminal domain of ligase-like"/>
    <property type="match status" value="1"/>
</dbReference>
<name>A0ABZ0RHH2_9BACT</name>
<dbReference type="InterPro" id="IPR025110">
    <property type="entry name" value="AMP-bd_C"/>
</dbReference>
<comment type="similarity">
    <text evidence="1">Belongs to the ATP-dependent AMP-binding enzyme family.</text>
</comment>
<dbReference type="SUPFAM" id="SSF51735">
    <property type="entry name" value="NAD(P)-binding Rossmann-fold domains"/>
    <property type="match status" value="1"/>
</dbReference>
<dbReference type="Proteomes" id="UP001324993">
    <property type="component" value="Chromosome"/>
</dbReference>
<evidence type="ECO:0000256" key="1">
    <source>
        <dbReference type="ARBA" id="ARBA00006432"/>
    </source>
</evidence>
<keyword evidence="3" id="KW-0597">Phosphoprotein</keyword>
<evidence type="ECO:0000313" key="9">
    <source>
        <dbReference type="Proteomes" id="UP001324993"/>
    </source>
</evidence>
<keyword evidence="4" id="KW-0436">Ligase</keyword>
<dbReference type="CDD" id="cd04433">
    <property type="entry name" value="AFD_class_I"/>
    <property type="match status" value="1"/>
</dbReference>
<dbReference type="InterPro" id="IPR002347">
    <property type="entry name" value="SDR_fam"/>
</dbReference>
<dbReference type="Pfam" id="PF00501">
    <property type="entry name" value="AMP-binding"/>
    <property type="match status" value="2"/>
</dbReference>
<evidence type="ECO:0000256" key="4">
    <source>
        <dbReference type="ARBA" id="ARBA00022598"/>
    </source>
</evidence>
<evidence type="ECO:0000256" key="2">
    <source>
        <dbReference type="ARBA" id="ARBA00022450"/>
    </source>
</evidence>
<reference evidence="8 9" key="1">
    <citation type="submission" date="2023-11" db="EMBL/GenBank/DDBJ databases">
        <title>Coraliomargarita sp. nov., isolated from marine algae.</title>
        <authorList>
            <person name="Lee J.K."/>
            <person name="Baek J.H."/>
            <person name="Kim J.M."/>
            <person name="Choi D.G."/>
            <person name="Jeon C.O."/>
        </authorList>
    </citation>
    <scope>NUCLEOTIDE SEQUENCE [LARGE SCALE GENOMIC DNA]</scope>
    <source>
        <strain evidence="8 9">J2-16</strain>
    </source>
</reference>
<dbReference type="InterPro" id="IPR045851">
    <property type="entry name" value="AMP-bd_C_sf"/>
</dbReference>
<dbReference type="EMBL" id="CP138858">
    <property type="protein sequence ID" value="WPJ94402.1"/>
    <property type="molecule type" value="Genomic_DNA"/>
</dbReference>
<dbReference type="Gene3D" id="3.30.300.30">
    <property type="match status" value="1"/>
</dbReference>
<evidence type="ECO:0000259" key="6">
    <source>
        <dbReference type="Pfam" id="PF00501"/>
    </source>
</evidence>
<gene>
    <name evidence="8" type="ORF">SH580_13260</name>
</gene>
<protein>
    <submittedName>
        <fullName evidence="8">SDR family oxidoreductase</fullName>
    </submittedName>
</protein>
<dbReference type="PANTHER" id="PTHR43201">
    <property type="entry name" value="ACYL-COA SYNTHETASE"/>
    <property type="match status" value="1"/>
</dbReference>
<dbReference type="PROSITE" id="PS00455">
    <property type="entry name" value="AMP_BINDING"/>
    <property type="match status" value="1"/>
</dbReference>
<dbReference type="Pfam" id="PF13193">
    <property type="entry name" value="AMP-binding_C"/>
    <property type="match status" value="1"/>
</dbReference>
<dbReference type="PRINTS" id="PR00080">
    <property type="entry name" value="SDRFAMILY"/>
</dbReference>
<dbReference type="Gene3D" id="3.40.50.980">
    <property type="match status" value="1"/>
</dbReference>
<keyword evidence="9" id="KW-1185">Reference proteome</keyword>
<dbReference type="Gene3D" id="3.40.50.720">
    <property type="entry name" value="NAD(P)-binding Rossmann-like Domain"/>
    <property type="match status" value="1"/>
</dbReference>
<dbReference type="Pfam" id="PF13561">
    <property type="entry name" value="adh_short_C2"/>
    <property type="match status" value="1"/>
</dbReference>
<evidence type="ECO:0000256" key="5">
    <source>
        <dbReference type="SAM" id="MobiDB-lite"/>
    </source>
</evidence>
<dbReference type="InterPro" id="IPR036291">
    <property type="entry name" value="NAD(P)-bd_dom_sf"/>
</dbReference>
<feature type="domain" description="AMP-binding enzyme C-terminal" evidence="7">
    <location>
        <begin position="603"/>
        <end position="677"/>
    </location>
</feature>
<dbReference type="InterPro" id="IPR042099">
    <property type="entry name" value="ANL_N_sf"/>
</dbReference>
<evidence type="ECO:0000259" key="7">
    <source>
        <dbReference type="Pfam" id="PF13193"/>
    </source>
</evidence>
<dbReference type="SUPFAM" id="SSF56801">
    <property type="entry name" value="Acetyl-CoA synthetase-like"/>
    <property type="match status" value="1"/>
</dbReference>
<feature type="domain" description="AMP-dependent synthetase/ligase" evidence="6">
    <location>
        <begin position="369"/>
        <end position="515"/>
    </location>
</feature>
<dbReference type="PRINTS" id="PR00081">
    <property type="entry name" value="GDHRDH"/>
</dbReference>
<evidence type="ECO:0000256" key="3">
    <source>
        <dbReference type="ARBA" id="ARBA00022553"/>
    </source>
</evidence>
<proteinExistence type="inferred from homology"/>
<dbReference type="InterPro" id="IPR020845">
    <property type="entry name" value="AMP-binding_CS"/>
</dbReference>
<sequence length="682" mass="74182">MKTIVITGTRKGIGKELAEYYLAQGWKVIGCSRGESSISHEQYQHFALDVSDEQAVVAMARQIKSSHGNVDALLNNAGIASMNHALLTPAHTVNRILQTNVVGTFLFCREMAKLMRRSKSGRIVNFTTVAHPLNLEGEAIYAASKAAVESLTRILARELAQLKITVNAIGPTPIETDLIRGVPQAKMDALLARQAVQRMGEVRDVINAVDFYLRDESDFITAQVPVSRRSLLDDELLTPKRSGTANPLRPPKRSGTGNPFRAHGMNWIRNKLAAYTDRIACHEGGRAYSYADFLELIDQAAAKLPSGNRQVVEVQTPTTIEGLATLLAIAERGHIALPLPLELPAAEQAKMRQVAAASPLYDQLQGSGLILFSSGTSGEPKGMLHNFDALLQRYQNIHPRQDRSLLLLLIDHIGGLDSAFRCLFAGSTLVVPTARTPEAAGAAIATHQVNVLPASPTFLNLMLLNGVAASHDLSSVEIIAYGAEAMPQTVLTRLGEAFPNAQLQQKFGTSETGAIRIKSADNGSLFFRIQDSETQWKVVADELWLKTPSRILGYLNASNDSLEADGWYRTGDLVETDDKGYLRILGRASALINVGGQKVHPAEVEAVLNTVPGITASKVFAKPAPITGNAVACEIVVNKEQDLRAWKRAIRNHCRGQLAPWKIPSSIAVVDTFAVNRRMKQQ</sequence>
<organism evidence="8 9">
    <name type="scientific">Coraliomargarita algicola</name>
    <dbReference type="NCBI Taxonomy" id="3092156"/>
    <lineage>
        <taxon>Bacteria</taxon>
        <taxon>Pseudomonadati</taxon>
        <taxon>Verrucomicrobiota</taxon>
        <taxon>Opitutia</taxon>
        <taxon>Puniceicoccales</taxon>
        <taxon>Coraliomargaritaceae</taxon>
        <taxon>Coraliomargarita</taxon>
    </lineage>
</organism>
<accession>A0ABZ0RHH2</accession>
<dbReference type="InterPro" id="IPR000873">
    <property type="entry name" value="AMP-dep_synth/lig_dom"/>
</dbReference>
<dbReference type="PANTHER" id="PTHR43201:SF5">
    <property type="entry name" value="MEDIUM-CHAIN ACYL-COA LIGASE ACSF2, MITOCHONDRIAL"/>
    <property type="match status" value="1"/>
</dbReference>
<feature type="region of interest" description="Disordered" evidence="5">
    <location>
        <begin position="238"/>
        <end position="260"/>
    </location>
</feature>
<dbReference type="CDD" id="cd05233">
    <property type="entry name" value="SDR_c"/>
    <property type="match status" value="1"/>
</dbReference>
<evidence type="ECO:0000313" key="8">
    <source>
        <dbReference type="EMBL" id="WPJ94402.1"/>
    </source>
</evidence>
<keyword evidence="2" id="KW-0596">Phosphopantetheine</keyword>
<feature type="domain" description="AMP-dependent synthetase/ligase" evidence="6">
    <location>
        <begin position="271"/>
        <end position="357"/>
    </location>
</feature>